<dbReference type="Proteomes" id="UP001176806">
    <property type="component" value="Unassembled WGS sequence"/>
</dbReference>
<dbReference type="SUPFAM" id="SSF53335">
    <property type="entry name" value="S-adenosyl-L-methionine-dependent methyltransferases"/>
    <property type="match status" value="1"/>
</dbReference>
<dbReference type="PANTHER" id="PTHR43591:SF24">
    <property type="entry name" value="2-METHOXY-6-POLYPRENYL-1,4-BENZOQUINOL METHYLASE, MITOCHONDRIAL"/>
    <property type="match status" value="1"/>
</dbReference>
<dbReference type="CDD" id="cd02440">
    <property type="entry name" value="AdoMet_MTases"/>
    <property type="match status" value="1"/>
</dbReference>
<dbReference type="InterPro" id="IPR029063">
    <property type="entry name" value="SAM-dependent_MTases_sf"/>
</dbReference>
<keyword evidence="3" id="KW-1185">Reference proteome</keyword>
<evidence type="ECO:0000313" key="3">
    <source>
        <dbReference type="Proteomes" id="UP001176806"/>
    </source>
</evidence>
<accession>A0ABT8WT29</accession>
<proteinExistence type="predicted"/>
<dbReference type="GO" id="GO:0008168">
    <property type="term" value="F:methyltransferase activity"/>
    <property type="evidence" value="ECO:0007669"/>
    <property type="project" value="UniProtKB-KW"/>
</dbReference>
<protein>
    <submittedName>
        <fullName evidence="2">Methyltransferase domain-containing protein</fullName>
    </submittedName>
</protein>
<name>A0ABT8WT29_9FLAO</name>
<dbReference type="InterPro" id="IPR041698">
    <property type="entry name" value="Methyltransf_25"/>
</dbReference>
<keyword evidence="2" id="KW-0489">Methyltransferase</keyword>
<reference evidence="2" key="1">
    <citation type="submission" date="2023-07" db="EMBL/GenBank/DDBJ databases">
        <title>Two novel species in the genus Flavivirga.</title>
        <authorList>
            <person name="Kwon K."/>
        </authorList>
    </citation>
    <scope>NUCLEOTIDE SEQUENCE</scope>
    <source>
        <strain evidence="2">KACC 14158</strain>
    </source>
</reference>
<evidence type="ECO:0000259" key="1">
    <source>
        <dbReference type="Pfam" id="PF13649"/>
    </source>
</evidence>
<feature type="domain" description="Methyltransferase" evidence="1">
    <location>
        <begin position="47"/>
        <end position="139"/>
    </location>
</feature>
<dbReference type="Gene3D" id="3.40.50.150">
    <property type="entry name" value="Vaccinia Virus protein VP39"/>
    <property type="match status" value="1"/>
</dbReference>
<dbReference type="EMBL" id="JAUOEL010000007">
    <property type="protein sequence ID" value="MDO5976351.1"/>
    <property type="molecule type" value="Genomic_DNA"/>
</dbReference>
<sequence>MNENEFVIYNKKLFKKVAPKYKWLDLIASGCRKAFCKFTGHVKSLEILDVATGTGKQALAFAKKGAKVTGMDLSEDMLHYARLNDKSKMINFHCANGSKLPFDNNKFDIVTMSFALHCMTPDVRENTLREMKRVAKKGGRVMFIDYCKPKRGIGVLIYKSLTKFETPLYKKFLQTDFDITLEKVGLKKVKHEKLLFGTMQMISCELN</sequence>
<dbReference type="GO" id="GO:0032259">
    <property type="term" value="P:methylation"/>
    <property type="evidence" value="ECO:0007669"/>
    <property type="project" value="UniProtKB-KW"/>
</dbReference>
<dbReference type="Pfam" id="PF13649">
    <property type="entry name" value="Methyltransf_25"/>
    <property type="match status" value="1"/>
</dbReference>
<dbReference type="RefSeq" id="WP_303303635.1">
    <property type="nucleotide sequence ID" value="NZ_BAABDA010000028.1"/>
</dbReference>
<keyword evidence="2" id="KW-0808">Transferase</keyword>
<organism evidence="2 3">
    <name type="scientific">Flavivirga jejuensis</name>
    <dbReference type="NCBI Taxonomy" id="870487"/>
    <lineage>
        <taxon>Bacteria</taxon>
        <taxon>Pseudomonadati</taxon>
        <taxon>Bacteroidota</taxon>
        <taxon>Flavobacteriia</taxon>
        <taxon>Flavobacteriales</taxon>
        <taxon>Flavobacteriaceae</taxon>
        <taxon>Flavivirga</taxon>
    </lineage>
</organism>
<evidence type="ECO:0000313" key="2">
    <source>
        <dbReference type="EMBL" id="MDO5976351.1"/>
    </source>
</evidence>
<gene>
    <name evidence="2" type="ORF">Q4Q40_19300</name>
</gene>
<dbReference type="PANTHER" id="PTHR43591">
    <property type="entry name" value="METHYLTRANSFERASE"/>
    <property type="match status" value="1"/>
</dbReference>
<comment type="caution">
    <text evidence="2">The sequence shown here is derived from an EMBL/GenBank/DDBJ whole genome shotgun (WGS) entry which is preliminary data.</text>
</comment>